<name>B9L3L5_THERP</name>
<reference evidence="1 2" key="1">
    <citation type="journal article" date="2009" name="PLoS ONE">
        <title>Complete genome sequence of the aerobic CO-oxidizing thermophile Thermomicrobium roseum.</title>
        <authorList>
            <person name="Wu D."/>
            <person name="Raymond J."/>
            <person name="Wu M."/>
            <person name="Chatterji S."/>
            <person name="Ren Q."/>
            <person name="Graham J.E."/>
            <person name="Bryant D.A."/>
            <person name="Robb F."/>
            <person name="Colman A."/>
            <person name="Tallon L.J."/>
            <person name="Badger J.H."/>
            <person name="Madupu R."/>
            <person name="Ward N.L."/>
            <person name="Eisen J.A."/>
        </authorList>
    </citation>
    <scope>NUCLEOTIDE SEQUENCE [LARGE SCALE GENOMIC DNA]</scope>
    <source>
        <strain evidence="2">ATCC 27502 / DSM 5159 / P-2</strain>
        <plasmid evidence="1">unnamed</plasmid>
    </source>
</reference>
<geneLocation type="plasmid" evidence="2">
    <name>Tros</name>
</geneLocation>
<keyword evidence="2" id="KW-1185">Reference proteome</keyword>
<evidence type="ECO:0000313" key="1">
    <source>
        <dbReference type="EMBL" id="ACM06626.1"/>
    </source>
</evidence>
<proteinExistence type="predicted"/>
<keyword evidence="1" id="KW-0614">Plasmid</keyword>
<dbReference type="Proteomes" id="UP000000447">
    <property type="component" value="Plasmid unnamed"/>
</dbReference>
<protein>
    <submittedName>
        <fullName evidence="1">Uncharacterized protein</fullName>
    </submittedName>
</protein>
<organism evidence="1 2">
    <name type="scientific">Thermomicrobium roseum (strain ATCC 27502 / DSM 5159 / P-2)</name>
    <dbReference type="NCBI Taxonomy" id="309801"/>
    <lineage>
        <taxon>Bacteria</taxon>
        <taxon>Pseudomonadati</taxon>
        <taxon>Thermomicrobiota</taxon>
        <taxon>Thermomicrobia</taxon>
        <taxon>Thermomicrobiales</taxon>
        <taxon>Thermomicrobiaceae</taxon>
        <taxon>Thermomicrobium</taxon>
    </lineage>
</organism>
<dbReference type="KEGG" id="tro:trd_A0379"/>
<accession>B9L3L5</accession>
<gene>
    <name evidence="1" type="ordered locus">trd_A0379</name>
</gene>
<dbReference type="EMBL" id="CP001276">
    <property type="protein sequence ID" value="ACM06626.1"/>
    <property type="molecule type" value="Genomic_DNA"/>
</dbReference>
<dbReference type="AlphaFoldDB" id="B9L3L5"/>
<evidence type="ECO:0000313" key="2">
    <source>
        <dbReference type="Proteomes" id="UP000000447"/>
    </source>
</evidence>
<sequence>MTPELVRSPLFRRRADATLQLVAVGVRRAVTPIRWSFAITRRAQGEGSSANESSVR</sequence>
<dbReference type="HOGENOM" id="CLU_3012842_0_0_0"/>